<organism evidence="2 3">
    <name type="scientific">Desulfobulbus propionicus (strain ATCC 33891 / DSM 2032 / VKM B-1956 / 1pr3)</name>
    <dbReference type="NCBI Taxonomy" id="577650"/>
    <lineage>
        <taxon>Bacteria</taxon>
        <taxon>Pseudomonadati</taxon>
        <taxon>Thermodesulfobacteriota</taxon>
        <taxon>Desulfobulbia</taxon>
        <taxon>Desulfobulbales</taxon>
        <taxon>Desulfobulbaceae</taxon>
        <taxon>Desulfobulbus</taxon>
    </lineage>
</organism>
<accession>A0A7U3YL01</accession>
<keyword evidence="1" id="KW-1133">Transmembrane helix</keyword>
<reference evidence="2 3" key="1">
    <citation type="journal article" date="2011" name="Stand. Genomic Sci.">
        <title>Complete genome sequence of Desulfobulbus propionicus type strain (1pr3).</title>
        <authorList>
            <person name="Pagani I."/>
            <person name="Lapidus A."/>
            <person name="Nolan M."/>
            <person name="Lucas S."/>
            <person name="Hammon N."/>
            <person name="Deshpande S."/>
            <person name="Cheng J.F."/>
            <person name="Chertkov O."/>
            <person name="Davenport K."/>
            <person name="Tapia R."/>
            <person name="Han C."/>
            <person name="Goodwin L."/>
            <person name="Pitluck S."/>
            <person name="Liolios K."/>
            <person name="Mavromatis K."/>
            <person name="Ivanova N."/>
            <person name="Mikhailova N."/>
            <person name="Pati A."/>
            <person name="Chen A."/>
            <person name="Palaniappan K."/>
            <person name="Land M."/>
            <person name="Hauser L."/>
            <person name="Chang Y.J."/>
            <person name="Jeffries C.D."/>
            <person name="Detter J.C."/>
            <person name="Brambilla E."/>
            <person name="Kannan K.P."/>
            <person name="Djao O.D."/>
            <person name="Rohde M."/>
            <person name="Pukall R."/>
            <person name="Spring S."/>
            <person name="Goker M."/>
            <person name="Sikorski J."/>
            <person name="Woyke T."/>
            <person name="Bristow J."/>
            <person name="Eisen J.A."/>
            <person name="Markowitz V."/>
            <person name="Hugenholtz P."/>
            <person name="Kyrpides N.C."/>
            <person name="Klenk H.P."/>
        </authorList>
    </citation>
    <scope>NUCLEOTIDE SEQUENCE [LARGE SCALE GENOMIC DNA]</scope>
    <source>
        <strain evidence="3">ATCC 33891 / DSM 2032 / 1pr3</strain>
    </source>
</reference>
<evidence type="ECO:0000313" key="2">
    <source>
        <dbReference type="EMBL" id="ADW17198.1"/>
    </source>
</evidence>
<keyword evidence="1" id="KW-0812">Transmembrane</keyword>
<dbReference type="KEGG" id="dpr:Despr_1026"/>
<sequence>MKKPTIDEYIQALEKMKESPGDRIGILGELGVTGLGVTAGVALSGTVAGAAGAATLAGSTTLASILGGIFVTTTPIGWVVGAAFTGGVLAYTASQMIRSGEKCDIYKTETIKELENRVKILRNEAEYSSLHEEKMKKIITSLQFLVANTIVTQEKSTELLAAIESGILSIDDAFDLVEELLKENR</sequence>
<protein>
    <submittedName>
        <fullName evidence="2">Uncharacterized protein</fullName>
    </submittedName>
</protein>
<dbReference type="EMBL" id="CP002364">
    <property type="protein sequence ID" value="ADW17198.1"/>
    <property type="molecule type" value="Genomic_DNA"/>
</dbReference>
<feature type="transmembrane region" description="Helical" evidence="1">
    <location>
        <begin position="76"/>
        <end position="93"/>
    </location>
</feature>
<evidence type="ECO:0000313" key="3">
    <source>
        <dbReference type="Proteomes" id="UP000006365"/>
    </source>
</evidence>
<keyword evidence="1" id="KW-0472">Membrane</keyword>
<gene>
    <name evidence="2" type="ordered locus">Despr_1026</name>
</gene>
<keyword evidence="3" id="KW-1185">Reference proteome</keyword>
<evidence type="ECO:0000256" key="1">
    <source>
        <dbReference type="SAM" id="Phobius"/>
    </source>
</evidence>
<dbReference type="RefSeq" id="WP_015723741.1">
    <property type="nucleotide sequence ID" value="NC_014972.1"/>
</dbReference>
<dbReference type="Proteomes" id="UP000006365">
    <property type="component" value="Chromosome"/>
</dbReference>
<feature type="transmembrane region" description="Helical" evidence="1">
    <location>
        <begin position="24"/>
        <end position="43"/>
    </location>
</feature>
<dbReference type="AlphaFoldDB" id="A0A7U3YL01"/>
<proteinExistence type="predicted"/>
<name>A0A7U3YL01_DESPD</name>